<feature type="transmembrane region" description="Helical" evidence="1">
    <location>
        <begin position="72"/>
        <end position="93"/>
    </location>
</feature>
<feature type="transmembrane region" description="Helical" evidence="1">
    <location>
        <begin position="43"/>
        <end position="60"/>
    </location>
</feature>
<sequence length="103" mass="11063">MGLPDTLGDPSQILANMSKETVAVIQEERPSVLTLLAQVSDGVPLYMVIPVIIVITLAIMKMDTISCLSSGIVCAILFGFAAGTVTSLKLTLYSQRHKKIQLM</sequence>
<gene>
    <name evidence="2" type="ORF">SDC9_158808</name>
</gene>
<keyword evidence="1" id="KW-0472">Membrane</keyword>
<dbReference type="InterPro" id="IPR052180">
    <property type="entry name" value="NhaC_Na-H+_Antiporter"/>
</dbReference>
<organism evidence="2">
    <name type="scientific">bioreactor metagenome</name>
    <dbReference type="NCBI Taxonomy" id="1076179"/>
    <lineage>
        <taxon>unclassified sequences</taxon>
        <taxon>metagenomes</taxon>
        <taxon>ecological metagenomes</taxon>
    </lineage>
</organism>
<dbReference type="PANTHER" id="PTHR33451">
    <property type="entry name" value="MALATE-2H(+)/NA(+)-LACTATE ANTIPORTER"/>
    <property type="match status" value="1"/>
</dbReference>
<name>A0A645FAU9_9ZZZZ</name>
<protein>
    <submittedName>
        <fullName evidence="2">Uncharacterized protein</fullName>
    </submittedName>
</protein>
<keyword evidence="1" id="KW-0812">Transmembrane</keyword>
<dbReference type="AlphaFoldDB" id="A0A645FAU9"/>
<dbReference type="PANTHER" id="PTHR33451:SF5">
    <property type="entry name" value="NA+_H+ ANTIPORTER"/>
    <property type="match status" value="1"/>
</dbReference>
<proteinExistence type="predicted"/>
<evidence type="ECO:0000313" key="2">
    <source>
        <dbReference type="EMBL" id="MPN11505.1"/>
    </source>
</evidence>
<accession>A0A645FAU9</accession>
<comment type="caution">
    <text evidence="2">The sequence shown here is derived from an EMBL/GenBank/DDBJ whole genome shotgun (WGS) entry which is preliminary data.</text>
</comment>
<reference evidence="2" key="1">
    <citation type="submission" date="2019-08" db="EMBL/GenBank/DDBJ databases">
        <authorList>
            <person name="Kucharzyk K."/>
            <person name="Murdoch R.W."/>
            <person name="Higgins S."/>
            <person name="Loffler F."/>
        </authorList>
    </citation>
    <scope>NUCLEOTIDE SEQUENCE</scope>
</reference>
<keyword evidence="1" id="KW-1133">Transmembrane helix</keyword>
<dbReference type="EMBL" id="VSSQ01057723">
    <property type="protein sequence ID" value="MPN11505.1"/>
    <property type="molecule type" value="Genomic_DNA"/>
</dbReference>
<evidence type="ECO:0000256" key="1">
    <source>
        <dbReference type="SAM" id="Phobius"/>
    </source>
</evidence>